<dbReference type="NCBIfam" id="TIGR00206">
    <property type="entry name" value="fliF"/>
    <property type="match status" value="1"/>
</dbReference>
<dbReference type="InterPro" id="IPR043427">
    <property type="entry name" value="YscJ/FliF"/>
</dbReference>
<evidence type="ECO:0000313" key="18">
    <source>
        <dbReference type="Proteomes" id="UP001562159"/>
    </source>
</evidence>
<evidence type="ECO:0000256" key="1">
    <source>
        <dbReference type="ARBA" id="ARBA00003820"/>
    </source>
</evidence>
<keyword evidence="17" id="KW-0966">Cell projection</keyword>
<evidence type="ECO:0000259" key="16">
    <source>
        <dbReference type="Pfam" id="PF08345"/>
    </source>
</evidence>
<comment type="subcellular location">
    <subcellularLocation>
        <location evidence="2 12">Bacterial flagellum basal body</location>
    </subcellularLocation>
    <subcellularLocation>
        <location evidence="3">Cell membrane</location>
        <topology evidence="3">Multi-pass membrane protein</topology>
    </subcellularLocation>
</comment>
<dbReference type="Pfam" id="PF08345">
    <property type="entry name" value="YscJ_FliF_C"/>
    <property type="match status" value="1"/>
</dbReference>
<evidence type="ECO:0000256" key="13">
    <source>
        <dbReference type="SAM" id="MobiDB-lite"/>
    </source>
</evidence>
<dbReference type="InterPro" id="IPR006182">
    <property type="entry name" value="FliF_N_dom"/>
</dbReference>
<evidence type="ECO:0000313" key="17">
    <source>
        <dbReference type="EMBL" id="MEY2183074.1"/>
    </source>
</evidence>
<feature type="transmembrane region" description="Helical" evidence="14">
    <location>
        <begin position="32"/>
        <end position="51"/>
    </location>
</feature>
<feature type="domain" description="Flagellar M-ring C-terminal" evidence="16">
    <location>
        <begin position="260"/>
        <end position="445"/>
    </location>
</feature>
<dbReference type="InterPro" id="IPR045851">
    <property type="entry name" value="AMP-bd_C_sf"/>
</dbReference>
<evidence type="ECO:0000256" key="6">
    <source>
        <dbReference type="ARBA" id="ARBA00022475"/>
    </source>
</evidence>
<dbReference type="PRINTS" id="PR01009">
    <property type="entry name" value="FLGMRINGFLIF"/>
</dbReference>
<evidence type="ECO:0000256" key="10">
    <source>
        <dbReference type="ARBA" id="ARBA00023143"/>
    </source>
</evidence>
<evidence type="ECO:0000256" key="12">
    <source>
        <dbReference type="PIRNR" id="PIRNR004862"/>
    </source>
</evidence>
<dbReference type="Gene3D" id="3.30.300.30">
    <property type="match status" value="1"/>
</dbReference>
<comment type="similarity">
    <text evidence="4 12">Belongs to the FliF family.</text>
</comment>
<keyword evidence="9 14" id="KW-0472">Membrane</keyword>
<dbReference type="InterPro" id="IPR013556">
    <property type="entry name" value="Flag_M-ring_C"/>
</dbReference>
<feature type="region of interest" description="Disordered" evidence="13">
    <location>
        <begin position="283"/>
        <end position="366"/>
    </location>
</feature>
<feature type="compositionally biased region" description="Low complexity" evidence="13">
    <location>
        <begin position="323"/>
        <end position="364"/>
    </location>
</feature>
<dbReference type="Pfam" id="PF01514">
    <property type="entry name" value="YscJ_FliF"/>
    <property type="match status" value="1"/>
</dbReference>
<evidence type="ECO:0000256" key="14">
    <source>
        <dbReference type="SAM" id="Phobius"/>
    </source>
</evidence>
<keyword evidence="17" id="KW-0282">Flagellum</keyword>
<comment type="function">
    <text evidence="1 12">The M ring may be actively involved in energy transduction.</text>
</comment>
<evidence type="ECO:0000256" key="9">
    <source>
        <dbReference type="ARBA" id="ARBA00023136"/>
    </source>
</evidence>
<sequence length="572" mass="59253">MADNAIATTANNSGARLDSLKQITRNPAARQLALLVAVAAAVALGVAVVLWSRGPNYGLLYAGLDQKDAAAIAQELQASDTVYKLGGDGTSIMVPAADLAALRLRLAAKGLPQGSAAINTPPAGDSPFGMSDLAERTRYQQMLESDLGSTIASLQSVRAARVHLAMPKPSAFIRDSRGASASVLLTLYQGRQLDAGQVAAIVHLVASSVPGLDPNQVSVVDQQGRLLTGNADAPGETGDNRLRLATRIENTYAQRIEELLTPLVGPGRVRAQVNADLDFSQTEKASETYGHDHPALRSEQVSSEQRSDGGAAAGGVPGALSNQPPATVAQPTAAKPNAGAAAAPGNTASTTTSSRDGESSSSATRNYELDRTISHVSDPAGRLARLTVAVVVDDKLAAAVAGAASGARDVPFTPQELQHLTDLVKNAVGFDAARGDSVSVINQAFHRNAAPDAAPATPLWERPGALDLIKQGLGVLIALLVAFGLLRPLLKGLLRGGPSKEILAAPLPTVSVRVGDDEPQEGGRLSGSQPARLDAAPALAYEQRIGQARRMVGENSRQVAQVVRNWVNEDGN</sequence>
<evidence type="ECO:0000256" key="5">
    <source>
        <dbReference type="ARBA" id="ARBA00017949"/>
    </source>
</evidence>
<evidence type="ECO:0000256" key="7">
    <source>
        <dbReference type="ARBA" id="ARBA00022692"/>
    </source>
</evidence>
<evidence type="ECO:0000256" key="11">
    <source>
        <dbReference type="ARBA" id="ARBA00025936"/>
    </source>
</evidence>
<keyword evidence="7 14" id="KW-0812">Transmembrane</keyword>
<proteinExistence type="inferred from homology"/>
<dbReference type="EMBL" id="JBGBPY010000001">
    <property type="protein sequence ID" value="MEY2183074.1"/>
    <property type="molecule type" value="Genomic_DNA"/>
</dbReference>
<dbReference type="PANTHER" id="PTHR30046:SF0">
    <property type="entry name" value="FLAGELLAR M-RING PROTEIN"/>
    <property type="match status" value="1"/>
</dbReference>
<dbReference type="PANTHER" id="PTHR30046">
    <property type="entry name" value="FLAGELLAR M-RING PROTEIN"/>
    <property type="match status" value="1"/>
</dbReference>
<keyword evidence="10 12" id="KW-0975">Bacterial flagellum</keyword>
<comment type="caution">
    <text evidence="17">The sequence shown here is derived from an EMBL/GenBank/DDBJ whole genome shotgun (WGS) entry which is preliminary data.</text>
</comment>
<dbReference type="PIRSF" id="PIRSF004862">
    <property type="entry name" value="FliF"/>
    <property type="match status" value="1"/>
</dbReference>
<reference evidence="17 18" key="1">
    <citation type="submission" date="2024-07" db="EMBL/GenBank/DDBJ databases">
        <title>Molecular mechanisms and environmental adaptations of flagellar loss and biofilm growth of Rhodanobacter under environmental stress.</title>
        <authorList>
            <person name="Chen M."/>
        </authorList>
    </citation>
    <scope>NUCLEOTIDE SEQUENCE [LARGE SCALE GENOMIC DNA]</scope>
    <source>
        <strain evidence="17 18">RS22</strain>
    </source>
</reference>
<dbReference type="InterPro" id="IPR000067">
    <property type="entry name" value="FlgMring_FliF"/>
</dbReference>
<comment type="subunit">
    <text evidence="11">The basal body constitutes a major portion of the flagellar organelle and consists of four rings (L,P,S, and M) mounted on a central rod. The M ring is integral to the inner membrane of the cell and may be connected to the flagellar rod via the S ring. The S (supramembrane ring) lies just distal to the M ring. The L and P rings lie in the outer membrane and the periplasmic space, respectively.</text>
</comment>
<evidence type="ECO:0000256" key="3">
    <source>
        <dbReference type="ARBA" id="ARBA00004651"/>
    </source>
</evidence>
<keyword evidence="8 14" id="KW-1133">Transmembrane helix</keyword>
<dbReference type="Proteomes" id="UP001562159">
    <property type="component" value="Unassembled WGS sequence"/>
</dbReference>
<evidence type="ECO:0000259" key="15">
    <source>
        <dbReference type="Pfam" id="PF01514"/>
    </source>
</evidence>
<accession>A0ABV4ARQ3</accession>
<feature type="domain" description="Flagellar M-ring N-terminal" evidence="15">
    <location>
        <begin position="53"/>
        <end position="228"/>
    </location>
</feature>
<evidence type="ECO:0000256" key="8">
    <source>
        <dbReference type="ARBA" id="ARBA00022989"/>
    </source>
</evidence>
<keyword evidence="18" id="KW-1185">Reference proteome</keyword>
<protein>
    <recommendedName>
        <fullName evidence="5 12">Flagellar M-ring protein</fullName>
    </recommendedName>
</protein>
<keyword evidence="6" id="KW-1003">Cell membrane</keyword>
<name>A0ABV4ARQ3_9GAMM</name>
<gene>
    <name evidence="17" type="primary">fliF</name>
    <name evidence="17" type="ORF">AB7878_11675</name>
</gene>
<keyword evidence="17" id="KW-0969">Cilium</keyword>
<organism evidence="17 18">
    <name type="scientific">Rhodanobacter humi</name>
    <dbReference type="NCBI Taxonomy" id="1888173"/>
    <lineage>
        <taxon>Bacteria</taxon>
        <taxon>Pseudomonadati</taxon>
        <taxon>Pseudomonadota</taxon>
        <taxon>Gammaproteobacteria</taxon>
        <taxon>Lysobacterales</taxon>
        <taxon>Rhodanobacteraceae</taxon>
        <taxon>Rhodanobacter</taxon>
    </lineage>
</organism>
<feature type="compositionally biased region" description="Basic and acidic residues" evidence="13">
    <location>
        <begin position="284"/>
        <end position="296"/>
    </location>
</feature>
<evidence type="ECO:0000256" key="4">
    <source>
        <dbReference type="ARBA" id="ARBA00007971"/>
    </source>
</evidence>
<evidence type="ECO:0000256" key="2">
    <source>
        <dbReference type="ARBA" id="ARBA00004117"/>
    </source>
</evidence>